<dbReference type="PANTHER" id="PTHR24418">
    <property type="entry name" value="TYROSINE-PROTEIN KINASE"/>
    <property type="match status" value="1"/>
</dbReference>
<feature type="domain" description="SH2" evidence="4">
    <location>
        <begin position="1"/>
        <end position="59"/>
    </location>
</feature>
<dbReference type="GO" id="GO:0005524">
    <property type="term" value="F:ATP binding"/>
    <property type="evidence" value="ECO:0007669"/>
    <property type="project" value="UniProtKB-KW"/>
</dbReference>
<dbReference type="PROSITE" id="PS50001">
    <property type="entry name" value="SH2"/>
    <property type="match status" value="1"/>
</dbReference>
<organism evidence="5 6">
    <name type="scientific">Ancylostoma ceylanicum</name>
    <dbReference type="NCBI Taxonomy" id="53326"/>
    <lineage>
        <taxon>Eukaryota</taxon>
        <taxon>Metazoa</taxon>
        <taxon>Ecdysozoa</taxon>
        <taxon>Nematoda</taxon>
        <taxon>Chromadorea</taxon>
        <taxon>Rhabditida</taxon>
        <taxon>Rhabditina</taxon>
        <taxon>Rhabditomorpha</taxon>
        <taxon>Strongyloidea</taxon>
        <taxon>Ancylostomatidae</taxon>
        <taxon>Ancylostomatinae</taxon>
        <taxon>Ancylostoma</taxon>
    </lineage>
</organism>
<evidence type="ECO:0000256" key="2">
    <source>
        <dbReference type="ARBA" id="ARBA00022840"/>
    </source>
</evidence>
<dbReference type="AlphaFoldDB" id="A0A0D6LSB8"/>
<evidence type="ECO:0000256" key="1">
    <source>
        <dbReference type="ARBA" id="ARBA00022741"/>
    </source>
</evidence>
<keyword evidence="3" id="KW-0727">SH2 domain</keyword>
<evidence type="ECO:0000259" key="4">
    <source>
        <dbReference type="PROSITE" id="PS50001"/>
    </source>
</evidence>
<dbReference type="Gene3D" id="3.30.200.20">
    <property type="entry name" value="Phosphorylase Kinase, domain 1"/>
    <property type="match status" value="1"/>
</dbReference>
<dbReference type="Proteomes" id="UP000054495">
    <property type="component" value="Unassembled WGS sequence"/>
</dbReference>
<accession>A0A0D6LSB8</accession>
<dbReference type="SUPFAM" id="SSF55550">
    <property type="entry name" value="SH2 domain"/>
    <property type="match status" value="1"/>
</dbReference>
<dbReference type="InterPro" id="IPR036860">
    <property type="entry name" value="SH2_dom_sf"/>
</dbReference>
<dbReference type="Gene3D" id="3.30.505.10">
    <property type="entry name" value="SH2 domain"/>
    <property type="match status" value="1"/>
</dbReference>
<name>A0A0D6LSB8_9BILA</name>
<keyword evidence="2" id="KW-0067">ATP-binding</keyword>
<protein>
    <submittedName>
        <fullName evidence="5">SH2 domain protein</fullName>
    </submittedName>
</protein>
<dbReference type="EMBL" id="KE124957">
    <property type="protein sequence ID" value="EPB74093.1"/>
    <property type="molecule type" value="Genomic_DNA"/>
</dbReference>
<evidence type="ECO:0000313" key="5">
    <source>
        <dbReference type="EMBL" id="EPB74093.1"/>
    </source>
</evidence>
<gene>
    <name evidence="5" type="ORF">ANCCEY_06820</name>
</gene>
<sequence>MNYLFPVREEDCVKHYRIRQLDQGGYFIARRRPFSTLQDLITHYTNDADGLCVQLTQPCVKCDAPQTSTFTYGTLRIVDRFTYAWIRVSDAFFADDQWEIDRRSILFIKQIGAGQFGEVGFGVSSSRYKHPGREQHAFPRTRPSRACPSFPRGRNGRRIEVVAVVVPLQLVHVTSTRSSVRRAVVGNE</sequence>
<reference evidence="5 6" key="1">
    <citation type="submission" date="2013-05" db="EMBL/GenBank/DDBJ databases">
        <title>Draft genome of the parasitic nematode Anyclostoma ceylanicum.</title>
        <authorList>
            <person name="Mitreva M."/>
        </authorList>
    </citation>
    <scope>NUCLEOTIDE SEQUENCE [LARGE SCALE GENOMIC DNA]</scope>
</reference>
<keyword evidence="1" id="KW-0547">Nucleotide-binding</keyword>
<proteinExistence type="predicted"/>
<dbReference type="InterPro" id="IPR050198">
    <property type="entry name" value="Non-receptor_tyrosine_kinases"/>
</dbReference>
<evidence type="ECO:0000313" key="6">
    <source>
        <dbReference type="Proteomes" id="UP000054495"/>
    </source>
</evidence>
<evidence type="ECO:0000256" key="3">
    <source>
        <dbReference type="PROSITE-ProRule" id="PRU00191"/>
    </source>
</evidence>
<keyword evidence="6" id="KW-1185">Reference proteome</keyword>
<dbReference type="Pfam" id="PF00017">
    <property type="entry name" value="SH2"/>
    <property type="match status" value="1"/>
</dbReference>
<dbReference type="InterPro" id="IPR000980">
    <property type="entry name" value="SH2"/>
</dbReference>